<keyword evidence="11" id="KW-0325">Glycoprotein</keyword>
<keyword evidence="8 14" id="KW-0472">Membrane</keyword>
<dbReference type="KEGG" id="bspl:114860369"/>
<evidence type="ECO:0000256" key="7">
    <source>
        <dbReference type="ARBA" id="ARBA00023040"/>
    </source>
</evidence>
<feature type="transmembrane region" description="Helical" evidence="14">
    <location>
        <begin position="316"/>
        <end position="338"/>
    </location>
</feature>
<feature type="transmembrane region" description="Helical" evidence="14">
    <location>
        <begin position="47"/>
        <end position="69"/>
    </location>
</feature>
<dbReference type="GO" id="GO:0004957">
    <property type="term" value="F:prostaglandin E receptor activity"/>
    <property type="evidence" value="ECO:0007669"/>
    <property type="project" value="TreeGrafter"/>
</dbReference>
<feature type="transmembrane region" description="Helical" evidence="14">
    <location>
        <begin position="122"/>
        <end position="143"/>
    </location>
</feature>
<keyword evidence="3" id="KW-1003">Cell membrane</keyword>
<reference evidence="17" key="1">
    <citation type="submission" date="2025-08" db="UniProtKB">
        <authorList>
            <consortium name="RefSeq"/>
        </authorList>
    </citation>
    <scope>IDENTIFICATION</scope>
</reference>
<dbReference type="InterPro" id="IPR008365">
    <property type="entry name" value="Prostanoid_rcpt"/>
</dbReference>
<evidence type="ECO:0000256" key="13">
    <source>
        <dbReference type="ARBA" id="ARBA00029815"/>
    </source>
</evidence>
<evidence type="ECO:0000256" key="14">
    <source>
        <dbReference type="SAM" id="Phobius"/>
    </source>
</evidence>
<feature type="transmembrane region" description="Helical" evidence="14">
    <location>
        <begin position="281"/>
        <end position="304"/>
    </location>
</feature>
<dbReference type="CTD" id="100003535"/>
<keyword evidence="7" id="KW-0297">G-protein coupled receptor</keyword>
<protein>
    <recommendedName>
        <fullName evidence="2">Thromboxane A2 receptor</fullName>
    </recommendedName>
    <alternativeName>
        <fullName evidence="13">Prostanoid TP receptor</fullName>
    </alternativeName>
</protein>
<dbReference type="GeneID" id="114860369"/>
<evidence type="ECO:0000256" key="5">
    <source>
        <dbReference type="ARBA" id="ARBA00022692"/>
    </source>
</evidence>
<dbReference type="Pfam" id="PF00001">
    <property type="entry name" value="7tm_1"/>
    <property type="match status" value="1"/>
</dbReference>
<evidence type="ECO:0000256" key="11">
    <source>
        <dbReference type="ARBA" id="ARBA00023180"/>
    </source>
</evidence>
<comment type="subcellular location">
    <subcellularLocation>
        <location evidence="1">Cell membrane</location>
        <topology evidence="1">Multi-pass membrane protein</topology>
    </subcellularLocation>
</comment>
<keyword evidence="9" id="KW-1015">Disulfide bond</keyword>
<dbReference type="GO" id="GO:0004960">
    <property type="term" value="F:thromboxane receptor activity"/>
    <property type="evidence" value="ECO:0007669"/>
    <property type="project" value="InterPro"/>
</dbReference>
<accession>A0A6P7N957</accession>
<feature type="transmembrane region" description="Helical" evidence="14">
    <location>
        <begin position="164"/>
        <end position="185"/>
    </location>
</feature>
<keyword evidence="6 14" id="KW-1133">Transmembrane helix</keyword>
<evidence type="ECO:0000256" key="2">
    <source>
        <dbReference type="ARBA" id="ARBA00017628"/>
    </source>
</evidence>
<dbReference type="OrthoDB" id="5959154at2759"/>
<dbReference type="PROSITE" id="PS00237">
    <property type="entry name" value="G_PROTEIN_RECEP_F1_1"/>
    <property type="match status" value="1"/>
</dbReference>
<dbReference type="InterPro" id="IPR001105">
    <property type="entry name" value="Thbox_rcpt"/>
</dbReference>
<keyword evidence="16" id="KW-1185">Reference proteome</keyword>
<gene>
    <name evidence="17" type="primary">ptger1c</name>
</gene>
<dbReference type="Proteomes" id="UP000515150">
    <property type="component" value="Chromosome 8"/>
</dbReference>
<proteinExistence type="predicted"/>
<evidence type="ECO:0000256" key="3">
    <source>
        <dbReference type="ARBA" id="ARBA00022475"/>
    </source>
</evidence>
<evidence type="ECO:0000256" key="9">
    <source>
        <dbReference type="ARBA" id="ARBA00023157"/>
    </source>
</evidence>
<evidence type="ECO:0000256" key="1">
    <source>
        <dbReference type="ARBA" id="ARBA00004651"/>
    </source>
</evidence>
<dbReference type="GO" id="GO:0007204">
    <property type="term" value="P:positive regulation of cytosolic calcium ion concentration"/>
    <property type="evidence" value="ECO:0007669"/>
    <property type="project" value="TreeGrafter"/>
</dbReference>
<keyword evidence="4" id="KW-0597">Phosphoprotein</keyword>
<evidence type="ECO:0000313" key="17">
    <source>
        <dbReference type="RefSeq" id="XP_029014725.1"/>
    </source>
</evidence>
<feature type="transmembrane region" description="Helical" evidence="14">
    <location>
        <begin position="81"/>
        <end position="110"/>
    </location>
</feature>
<dbReference type="Gene3D" id="1.20.1070.10">
    <property type="entry name" value="Rhodopsin 7-helix transmembrane proteins"/>
    <property type="match status" value="1"/>
</dbReference>
<feature type="domain" description="G-protein coupled receptors family 1 profile" evidence="15">
    <location>
        <begin position="60"/>
        <end position="335"/>
    </location>
</feature>
<evidence type="ECO:0000256" key="4">
    <source>
        <dbReference type="ARBA" id="ARBA00022553"/>
    </source>
</evidence>
<dbReference type="PROSITE" id="PS50262">
    <property type="entry name" value="G_PROTEIN_RECEP_F1_2"/>
    <property type="match status" value="1"/>
</dbReference>
<evidence type="ECO:0000256" key="8">
    <source>
        <dbReference type="ARBA" id="ARBA00023136"/>
    </source>
</evidence>
<dbReference type="PANTHER" id="PTHR11866">
    <property type="entry name" value="G-PROTEIN COUPLED RECEPTOR FAMILY 1 MEMBER"/>
    <property type="match status" value="1"/>
</dbReference>
<dbReference type="InParanoid" id="A0A6P7N957"/>
<evidence type="ECO:0000313" key="16">
    <source>
        <dbReference type="Proteomes" id="UP000515150"/>
    </source>
</evidence>
<dbReference type="InterPro" id="IPR000276">
    <property type="entry name" value="GPCR_Rhodpsn"/>
</dbReference>
<evidence type="ECO:0000259" key="15">
    <source>
        <dbReference type="PROSITE" id="PS50262"/>
    </source>
</evidence>
<dbReference type="PRINTS" id="PR00429">
    <property type="entry name" value="THROMBOXANER"/>
</dbReference>
<name>A0A6P7N957_BETSP</name>
<keyword evidence="12" id="KW-0807">Transducer</keyword>
<evidence type="ECO:0000256" key="12">
    <source>
        <dbReference type="ARBA" id="ARBA00023224"/>
    </source>
</evidence>
<organism evidence="16 17">
    <name type="scientific">Betta splendens</name>
    <name type="common">Siamese fighting fish</name>
    <dbReference type="NCBI Taxonomy" id="158456"/>
    <lineage>
        <taxon>Eukaryota</taxon>
        <taxon>Metazoa</taxon>
        <taxon>Chordata</taxon>
        <taxon>Craniata</taxon>
        <taxon>Vertebrata</taxon>
        <taxon>Euteleostomi</taxon>
        <taxon>Actinopterygii</taxon>
        <taxon>Neopterygii</taxon>
        <taxon>Teleostei</taxon>
        <taxon>Neoteleostei</taxon>
        <taxon>Acanthomorphata</taxon>
        <taxon>Anabantaria</taxon>
        <taxon>Anabantiformes</taxon>
        <taxon>Anabantoidei</taxon>
        <taxon>Osphronemidae</taxon>
        <taxon>Betta</taxon>
    </lineage>
</organism>
<dbReference type="InterPro" id="IPR017452">
    <property type="entry name" value="GPCR_Rhodpsn_7TM"/>
</dbReference>
<dbReference type="PANTHER" id="PTHR11866:SF33">
    <property type="entry name" value="THROMBOXANE A2 RECEPTOR"/>
    <property type="match status" value="1"/>
</dbReference>
<dbReference type="FunFam" id="1.20.1070.10:FF:000163">
    <property type="entry name" value="Thromboxane A2 receptor"/>
    <property type="match status" value="1"/>
</dbReference>
<dbReference type="AlphaFoldDB" id="A0A6P7N957"/>
<keyword evidence="10 17" id="KW-0675">Receptor</keyword>
<sequence length="355" mass="38984">MPSMFTTAFSNSSVPPVLYHNLKVNSSEQPGPWFNGSSMPSISSAGLGMSCFTMIFGTISNLSALGILANSRIRLHPRSKAPFLLLTVALLMADLGSHVIPGSFALYLHMQTNVPGRTFCQIFGASMVFFGLCPLFIGCAMAVERCVAITQPFFHAAMITMAHVMRVVLLLSFVAFLLAVLPFFAVGTYTLQFPGTWCFLPINESHSIADTNLILAFSCLGLTALSLSLFCNIFSGLALLLARIRPHPRKKKSAARSSQRASSALSSSLFCSLDMEMMVQLAVITVVSSVCWGPFLIHILVMQFNQMPSTNEEDEFTLLALRMAAWNQTLDPWVYILLRRAVLFRMCVSTNRNPI</sequence>
<feature type="transmembrane region" description="Helical" evidence="14">
    <location>
        <begin position="213"/>
        <end position="242"/>
    </location>
</feature>
<dbReference type="GO" id="GO:0007189">
    <property type="term" value="P:adenylate cyclase-activating G protein-coupled receptor signaling pathway"/>
    <property type="evidence" value="ECO:0007669"/>
    <property type="project" value="TreeGrafter"/>
</dbReference>
<dbReference type="SUPFAM" id="SSF81321">
    <property type="entry name" value="Family A G protein-coupled receptor-like"/>
    <property type="match status" value="1"/>
</dbReference>
<keyword evidence="5 14" id="KW-0812">Transmembrane</keyword>
<dbReference type="GO" id="GO:0005886">
    <property type="term" value="C:plasma membrane"/>
    <property type="evidence" value="ECO:0007669"/>
    <property type="project" value="UniProtKB-SubCell"/>
</dbReference>
<dbReference type="GO" id="GO:0006954">
    <property type="term" value="P:inflammatory response"/>
    <property type="evidence" value="ECO:0007669"/>
    <property type="project" value="TreeGrafter"/>
</dbReference>
<evidence type="ECO:0000256" key="6">
    <source>
        <dbReference type="ARBA" id="ARBA00022989"/>
    </source>
</evidence>
<dbReference type="PRINTS" id="PR01788">
    <property type="entry name" value="PROSTANOIDR"/>
</dbReference>
<evidence type="ECO:0000256" key="10">
    <source>
        <dbReference type="ARBA" id="ARBA00023170"/>
    </source>
</evidence>
<dbReference type="RefSeq" id="XP_029014725.1">
    <property type="nucleotide sequence ID" value="XM_029158892.3"/>
</dbReference>